<evidence type="ECO:0000313" key="2">
    <source>
        <dbReference type="Proteomes" id="UP000274822"/>
    </source>
</evidence>
<accession>A0A433QW47</accession>
<dbReference type="Proteomes" id="UP000274822">
    <property type="component" value="Unassembled WGS sequence"/>
</dbReference>
<gene>
    <name evidence="1" type="ORF">BC938DRAFT_482711</name>
</gene>
<sequence>MQDFKKVFSNPTHASLDYWILKGEQSAWPMLAMIRTRCMIELELDRRIGVEFRHIC</sequence>
<organism evidence="1 2">
    <name type="scientific">Jimgerdemannia flammicorona</name>
    <dbReference type="NCBI Taxonomy" id="994334"/>
    <lineage>
        <taxon>Eukaryota</taxon>
        <taxon>Fungi</taxon>
        <taxon>Fungi incertae sedis</taxon>
        <taxon>Mucoromycota</taxon>
        <taxon>Mucoromycotina</taxon>
        <taxon>Endogonomycetes</taxon>
        <taxon>Endogonales</taxon>
        <taxon>Endogonaceae</taxon>
        <taxon>Jimgerdemannia</taxon>
    </lineage>
</organism>
<name>A0A433QW47_9FUNG</name>
<evidence type="ECO:0000313" key="1">
    <source>
        <dbReference type="EMBL" id="RUS34041.1"/>
    </source>
</evidence>
<dbReference type="EMBL" id="RBNJ01000777">
    <property type="protein sequence ID" value="RUS34041.1"/>
    <property type="molecule type" value="Genomic_DNA"/>
</dbReference>
<proteinExistence type="predicted"/>
<comment type="caution">
    <text evidence="1">The sequence shown here is derived from an EMBL/GenBank/DDBJ whole genome shotgun (WGS) entry which is preliminary data.</text>
</comment>
<keyword evidence="2" id="KW-1185">Reference proteome</keyword>
<reference evidence="1 2" key="1">
    <citation type="journal article" date="2018" name="New Phytol.">
        <title>Phylogenomics of Endogonaceae and evolution of mycorrhizas within Mucoromycota.</title>
        <authorList>
            <person name="Chang Y."/>
            <person name="Desiro A."/>
            <person name="Na H."/>
            <person name="Sandor L."/>
            <person name="Lipzen A."/>
            <person name="Clum A."/>
            <person name="Barry K."/>
            <person name="Grigoriev I.V."/>
            <person name="Martin F.M."/>
            <person name="Stajich J.E."/>
            <person name="Smith M.E."/>
            <person name="Bonito G."/>
            <person name="Spatafora J.W."/>
        </authorList>
    </citation>
    <scope>NUCLEOTIDE SEQUENCE [LARGE SCALE GENOMIC DNA]</scope>
    <source>
        <strain evidence="1 2">AD002</strain>
    </source>
</reference>
<protein>
    <submittedName>
        <fullName evidence="1">Uncharacterized protein</fullName>
    </submittedName>
</protein>
<dbReference type="AlphaFoldDB" id="A0A433QW47"/>